<evidence type="ECO:0000313" key="3">
    <source>
        <dbReference type="EMBL" id="PON74644.1"/>
    </source>
</evidence>
<dbReference type="InParanoid" id="A0A2P5DMZ0"/>
<dbReference type="AlphaFoldDB" id="A0A2P5DMZ0"/>
<organism evidence="3 4">
    <name type="scientific">Trema orientale</name>
    <name type="common">Charcoal tree</name>
    <name type="synonym">Celtis orientalis</name>
    <dbReference type="NCBI Taxonomy" id="63057"/>
    <lineage>
        <taxon>Eukaryota</taxon>
        <taxon>Viridiplantae</taxon>
        <taxon>Streptophyta</taxon>
        <taxon>Embryophyta</taxon>
        <taxon>Tracheophyta</taxon>
        <taxon>Spermatophyta</taxon>
        <taxon>Magnoliopsida</taxon>
        <taxon>eudicotyledons</taxon>
        <taxon>Gunneridae</taxon>
        <taxon>Pentapetalae</taxon>
        <taxon>rosids</taxon>
        <taxon>fabids</taxon>
        <taxon>Rosales</taxon>
        <taxon>Cannabaceae</taxon>
        <taxon>Trema</taxon>
    </lineage>
</organism>
<dbReference type="PANTHER" id="PTHR32410:SF203">
    <property type="entry name" value="CYSTEINE_HISTIDINE-RICH C1 DOMAIN FAMILY PROTEIN"/>
    <property type="match status" value="1"/>
</dbReference>
<gene>
    <name evidence="3" type="ORF">TorRG33x02_246800</name>
</gene>
<comment type="caution">
    <text evidence="3">The sequence shown here is derived from an EMBL/GenBank/DDBJ whole genome shotgun (WGS) entry which is preliminary data.</text>
</comment>
<dbReference type="InterPro" id="IPR053192">
    <property type="entry name" value="Vacuole_Formation_Reg"/>
</dbReference>
<dbReference type="SUPFAM" id="SSF57889">
    <property type="entry name" value="Cysteine-rich domain"/>
    <property type="match status" value="1"/>
</dbReference>
<evidence type="ECO:0000313" key="4">
    <source>
        <dbReference type="Proteomes" id="UP000237000"/>
    </source>
</evidence>
<dbReference type="OrthoDB" id="1180078at2759"/>
<evidence type="ECO:0000259" key="2">
    <source>
        <dbReference type="Pfam" id="PF03107"/>
    </source>
</evidence>
<accession>A0A2P5DMZ0</accession>
<keyword evidence="4" id="KW-1185">Reference proteome</keyword>
<proteinExistence type="predicted"/>
<dbReference type="Proteomes" id="UP000237000">
    <property type="component" value="Unassembled WGS sequence"/>
</dbReference>
<dbReference type="InterPro" id="IPR004146">
    <property type="entry name" value="DC1"/>
</dbReference>
<sequence>MERTDEDVECDADDGYCKRDFVFDELDRSAYSSIFRCVPCNFNIVHLLCGPLPRTIQYQDHMHPLFLTPLVVEDDSGAYYCDVCEERRDERICVYYCEACKYVAHVHCLIPEITSVLTGNPEERDLILLNSTSRQNNVDDQGVDIDMEGNIKTLKDIINKLSEEDKERFDEHFYWHTNNYVVVDSTYGDIHGTSSTIPEKYFFPRSNFDFQRHVHKFDKYCNFRRLKLESSDLEVNVVRVKNYMVAWYLRNDLLNLFEKHGDDILVDDGSKLSPGMKSLAFHFLCRVIYDMGRTMKRDITEEHLREWYGYLKFARRMGLRMMFVYEKLERVKDDFFFQIQPSRLQYDIPNKLVQKKSRLQQQIHKVEADLKKCKEYSSKSSLQSFTLTKKSYWNEASKVLKRRTTAD</sequence>
<dbReference type="EMBL" id="JXTC01000260">
    <property type="protein sequence ID" value="PON74644.1"/>
    <property type="molecule type" value="Genomic_DNA"/>
</dbReference>
<dbReference type="STRING" id="63057.A0A2P5DMZ0"/>
<evidence type="ECO:0000256" key="1">
    <source>
        <dbReference type="ARBA" id="ARBA00022737"/>
    </source>
</evidence>
<protein>
    <submittedName>
        <fullName evidence="3">Zinc finger, RING/FYVE/PHD-type</fullName>
    </submittedName>
</protein>
<reference evidence="4" key="1">
    <citation type="submission" date="2016-06" db="EMBL/GenBank/DDBJ databases">
        <title>Parallel loss of symbiosis genes in relatives of nitrogen-fixing non-legume Parasponia.</title>
        <authorList>
            <person name="Van Velzen R."/>
            <person name="Holmer R."/>
            <person name="Bu F."/>
            <person name="Rutten L."/>
            <person name="Van Zeijl A."/>
            <person name="Liu W."/>
            <person name="Santuari L."/>
            <person name="Cao Q."/>
            <person name="Sharma T."/>
            <person name="Shen D."/>
            <person name="Roswanjaya Y."/>
            <person name="Wardhani T."/>
            <person name="Kalhor M.S."/>
            <person name="Jansen J."/>
            <person name="Van den Hoogen J."/>
            <person name="Gungor B."/>
            <person name="Hartog M."/>
            <person name="Hontelez J."/>
            <person name="Verver J."/>
            <person name="Yang W.-C."/>
            <person name="Schijlen E."/>
            <person name="Repin R."/>
            <person name="Schilthuizen M."/>
            <person name="Schranz E."/>
            <person name="Heidstra R."/>
            <person name="Miyata K."/>
            <person name="Fedorova E."/>
            <person name="Kohlen W."/>
            <person name="Bisseling T."/>
            <person name="Smit S."/>
            <person name="Geurts R."/>
        </authorList>
    </citation>
    <scope>NUCLEOTIDE SEQUENCE [LARGE SCALE GENOMIC DNA]</scope>
    <source>
        <strain evidence="4">cv. RG33-2</strain>
    </source>
</reference>
<keyword evidence="1" id="KW-0677">Repeat</keyword>
<feature type="domain" description="DC1" evidence="2">
    <location>
        <begin position="61"/>
        <end position="108"/>
    </location>
</feature>
<dbReference type="InterPro" id="IPR046349">
    <property type="entry name" value="C1-like_sf"/>
</dbReference>
<name>A0A2P5DMZ0_TREOI</name>
<dbReference type="PANTHER" id="PTHR32410">
    <property type="entry name" value="CYSTEINE/HISTIDINE-RICH C1 DOMAIN FAMILY PROTEIN"/>
    <property type="match status" value="1"/>
</dbReference>
<dbReference type="Pfam" id="PF03107">
    <property type="entry name" value="C1_2"/>
    <property type="match status" value="1"/>
</dbReference>